<dbReference type="Proteomes" id="UP000270219">
    <property type="component" value="Unassembled WGS sequence"/>
</dbReference>
<comment type="similarity">
    <text evidence="4">Belongs to the GbsR family.</text>
</comment>
<evidence type="ECO:0000256" key="5">
    <source>
        <dbReference type="SAM" id="Coils"/>
    </source>
</evidence>
<protein>
    <recommendedName>
        <fullName evidence="4">HTH-type transcriptional regulator</fullName>
    </recommendedName>
</protein>
<keyword evidence="1 4" id="KW-0805">Transcription regulation</keyword>
<dbReference type="PANTHER" id="PTHR38465">
    <property type="entry name" value="HTH-TYPE TRANSCRIPTIONAL REGULATOR MJ1563-RELATED"/>
    <property type="match status" value="1"/>
</dbReference>
<keyword evidence="5" id="KW-0175">Coiled coil</keyword>
<keyword evidence="7" id="KW-1185">Reference proteome</keyword>
<dbReference type="OrthoDB" id="9800374at2"/>
<feature type="coiled-coil region" evidence="5">
    <location>
        <begin position="102"/>
        <end position="129"/>
    </location>
</feature>
<dbReference type="PANTHER" id="PTHR38465:SF1">
    <property type="entry name" value="HTH-TYPE TRANSCRIPTIONAL REGULATOR MJ1563-RELATED"/>
    <property type="match status" value="1"/>
</dbReference>
<evidence type="ECO:0000313" key="7">
    <source>
        <dbReference type="Proteomes" id="UP000270219"/>
    </source>
</evidence>
<keyword evidence="3 4" id="KW-0804">Transcription</keyword>
<evidence type="ECO:0000256" key="2">
    <source>
        <dbReference type="ARBA" id="ARBA00023125"/>
    </source>
</evidence>
<organism evidence="6 7">
    <name type="scientific">Oceanobacillus piezotolerans</name>
    <dbReference type="NCBI Taxonomy" id="2448030"/>
    <lineage>
        <taxon>Bacteria</taxon>
        <taxon>Bacillati</taxon>
        <taxon>Bacillota</taxon>
        <taxon>Bacilli</taxon>
        <taxon>Bacillales</taxon>
        <taxon>Bacillaceae</taxon>
        <taxon>Oceanobacillus</taxon>
    </lineage>
</organism>
<evidence type="ECO:0000256" key="4">
    <source>
        <dbReference type="PIRNR" id="PIRNR006707"/>
    </source>
</evidence>
<reference evidence="6 7" key="1">
    <citation type="submission" date="2018-10" db="EMBL/GenBank/DDBJ databases">
        <title>Oceanobacillus sp. YLB-02 draft genome.</title>
        <authorList>
            <person name="Yu L."/>
        </authorList>
    </citation>
    <scope>NUCLEOTIDE SEQUENCE [LARGE SCALE GENOMIC DNA]</scope>
    <source>
        <strain evidence="6 7">YLB-02</strain>
    </source>
</reference>
<dbReference type="EMBL" id="RCHR01000003">
    <property type="protein sequence ID" value="RLL45008.1"/>
    <property type="molecule type" value="Genomic_DNA"/>
</dbReference>
<dbReference type="GO" id="GO:0003677">
    <property type="term" value="F:DNA binding"/>
    <property type="evidence" value="ECO:0007669"/>
    <property type="project" value="UniProtKB-UniRule"/>
</dbReference>
<dbReference type="RefSeq" id="WP_121522597.1">
    <property type="nucleotide sequence ID" value="NZ_RCHR01000003.1"/>
</dbReference>
<dbReference type="AlphaFoldDB" id="A0A498D5L4"/>
<evidence type="ECO:0000256" key="3">
    <source>
        <dbReference type="ARBA" id="ARBA00023163"/>
    </source>
</evidence>
<accession>A0A498D5L4</accession>
<dbReference type="Gene3D" id="1.10.10.10">
    <property type="entry name" value="Winged helix-like DNA-binding domain superfamily/Winged helix DNA-binding domain"/>
    <property type="match status" value="1"/>
</dbReference>
<comment type="caution">
    <text evidence="6">The sequence shown here is derived from an EMBL/GenBank/DDBJ whole genome shotgun (WGS) entry which is preliminary data.</text>
</comment>
<dbReference type="PIRSF" id="PIRSF006707">
    <property type="entry name" value="MJ1563"/>
    <property type="match status" value="1"/>
</dbReference>
<evidence type="ECO:0000256" key="1">
    <source>
        <dbReference type="ARBA" id="ARBA00023015"/>
    </source>
</evidence>
<dbReference type="InterPro" id="IPR026282">
    <property type="entry name" value="MJ1563"/>
</dbReference>
<proteinExistence type="inferred from homology"/>
<dbReference type="InterPro" id="IPR036388">
    <property type="entry name" value="WH-like_DNA-bd_sf"/>
</dbReference>
<dbReference type="InterPro" id="IPR052362">
    <property type="entry name" value="HTH-GbsR_regulator"/>
</dbReference>
<gene>
    <name evidence="6" type="ORF">D8M04_09035</name>
</gene>
<dbReference type="SUPFAM" id="SSF46785">
    <property type="entry name" value="Winged helix' DNA-binding domain"/>
    <property type="match status" value="1"/>
</dbReference>
<name>A0A498D5L4_9BACI</name>
<sequence>MKEVEHTQQIMIQFSKTIEMFGLTPLEARLYTYLFLSDKALTLDEMGIAMGKSKTAMSTNIRSLLDLNLVTRVWRKGVRKDLYEANSQLLKSFMNFYFKKRADQIIQQKEALEHMKESIEENKTAIEADDFGKFTSQLESMIDFHQELENRYKNMG</sequence>
<evidence type="ECO:0000313" key="6">
    <source>
        <dbReference type="EMBL" id="RLL45008.1"/>
    </source>
</evidence>
<keyword evidence="2 4" id="KW-0238">DNA-binding</keyword>
<dbReference type="InterPro" id="IPR036390">
    <property type="entry name" value="WH_DNA-bd_sf"/>
</dbReference>